<comment type="caution">
    <text evidence="1">The sequence shown here is derived from an EMBL/GenBank/DDBJ whole genome shotgun (WGS) entry which is preliminary data.</text>
</comment>
<reference evidence="1 2" key="1">
    <citation type="journal article" date="2014" name="Mol. Plant">
        <title>Chromosome Scale Genome Assembly and Transcriptome Profiling of Nannochloropsis gaditana in Nitrogen Depletion.</title>
        <authorList>
            <person name="Corteggiani Carpinelli E."/>
            <person name="Telatin A."/>
            <person name="Vitulo N."/>
            <person name="Forcato C."/>
            <person name="D'Angelo M."/>
            <person name="Schiavon R."/>
            <person name="Vezzi A."/>
            <person name="Giacometti G.M."/>
            <person name="Morosinotto T."/>
            <person name="Valle G."/>
        </authorList>
    </citation>
    <scope>NUCLEOTIDE SEQUENCE [LARGE SCALE GENOMIC DNA]</scope>
    <source>
        <strain evidence="1 2">B-31</strain>
    </source>
</reference>
<keyword evidence="2" id="KW-1185">Reference proteome</keyword>
<organism evidence="1 2">
    <name type="scientific">Nannochloropsis gaditana</name>
    <dbReference type="NCBI Taxonomy" id="72520"/>
    <lineage>
        <taxon>Eukaryota</taxon>
        <taxon>Sar</taxon>
        <taxon>Stramenopiles</taxon>
        <taxon>Ochrophyta</taxon>
        <taxon>Eustigmatophyceae</taxon>
        <taxon>Eustigmatales</taxon>
        <taxon>Monodopsidaceae</taxon>
        <taxon>Nannochloropsis</taxon>
    </lineage>
</organism>
<dbReference type="EMBL" id="AZIL01002132">
    <property type="protein sequence ID" value="EWM22656.1"/>
    <property type="molecule type" value="Genomic_DNA"/>
</dbReference>
<evidence type="ECO:0000313" key="1">
    <source>
        <dbReference type="EMBL" id="EWM22656.1"/>
    </source>
</evidence>
<protein>
    <submittedName>
        <fullName evidence="1">Uncharacterized protein</fullName>
    </submittedName>
</protein>
<sequence>MLTSSCVYLVVWRRYSMYQRARQQNMWEFVQRFTLVLLIVHLNRDRSGTLHIVLCVWYYSRMLQNQTVPASSEFALNVLLVDKNYVNITTIRHFVICKPTMRSFCTQHLS</sequence>
<proteinExistence type="predicted"/>
<dbReference type="AlphaFoldDB" id="W7TQH4"/>
<accession>W7TQH4</accession>
<evidence type="ECO:0000313" key="2">
    <source>
        <dbReference type="Proteomes" id="UP000019335"/>
    </source>
</evidence>
<name>W7TQH4_9STRA</name>
<gene>
    <name evidence="1" type="ORF">Naga_100023g34</name>
</gene>
<dbReference type="Proteomes" id="UP000019335">
    <property type="component" value="Unassembled WGS sequence"/>
</dbReference>